<comment type="caution">
    <text evidence="1">The sequence shown here is derived from an EMBL/GenBank/DDBJ whole genome shotgun (WGS) entry which is preliminary data.</text>
</comment>
<evidence type="ECO:0000313" key="1">
    <source>
        <dbReference type="EMBL" id="MCM2680076.1"/>
    </source>
</evidence>
<dbReference type="GO" id="GO:0042781">
    <property type="term" value="F:3'-tRNA processing endoribonuclease activity"/>
    <property type="evidence" value="ECO:0007669"/>
    <property type="project" value="TreeGrafter"/>
</dbReference>
<dbReference type="InterPro" id="IPR036866">
    <property type="entry name" value="RibonucZ/Hydroxyglut_hydro"/>
</dbReference>
<accession>A0AA41W810</accession>
<protein>
    <submittedName>
        <fullName evidence="1">MBL fold metallo-hydrolase</fullName>
    </submittedName>
</protein>
<dbReference type="AlphaFoldDB" id="A0AA41W810"/>
<proteinExistence type="predicted"/>
<dbReference type="Gene3D" id="3.60.15.10">
    <property type="entry name" value="Ribonuclease Z/Hydroxyacylglutathione hydrolase-like"/>
    <property type="match status" value="1"/>
</dbReference>
<dbReference type="PANTHER" id="PTHR46018">
    <property type="entry name" value="ZINC PHOSPHODIESTERASE ELAC PROTEIN 1"/>
    <property type="match status" value="1"/>
</dbReference>
<evidence type="ECO:0000313" key="2">
    <source>
        <dbReference type="Proteomes" id="UP001165393"/>
    </source>
</evidence>
<name>A0AA41W810_9GAMM</name>
<dbReference type="RefSeq" id="WP_251261501.1">
    <property type="nucleotide sequence ID" value="NZ_JAMQGP010000004.1"/>
</dbReference>
<gene>
    <name evidence="1" type="ORF">NAF29_10405</name>
</gene>
<dbReference type="PANTHER" id="PTHR46018:SF2">
    <property type="entry name" value="ZINC PHOSPHODIESTERASE ELAC PROTEIN 1"/>
    <property type="match status" value="1"/>
</dbReference>
<dbReference type="SUPFAM" id="SSF56281">
    <property type="entry name" value="Metallo-hydrolase/oxidoreductase"/>
    <property type="match status" value="1"/>
</dbReference>
<reference evidence="1 2" key="1">
    <citation type="journal article" date="2013" name="Antonie Van Leeuwenhoek">
        <title>Echinimonas agarilytica gen. nov., sp. nov., a new gammaproteobacterium isolated from the sea urchin Strongylocentrotus intermedius.</title>
        <authorList>
            <person name="Nedashkovskaya O.I."/>
            <person name="Stenkova A.M."/>
            <person name="Zhukova N.V."/>
            <person name="Van Trappen S."/>
            <person name="Lee J.S."/>
            <person name="Kim S.B."/>
        </authorList>
    </citation>
    <scope>NUCLEOTIDE SEQUENCE [LARGE SCALE GENOMIC DNA]</scope>
    <source>
        <strain evidence="1 2">KMM 6351</strain>
    </source>
</reference>
<organism evidence="1 2">
    <name type="scientific">Echinimonas agarilytica</name>
    <dbReference type="NCBI Taxonomy" id="1215918"/>
    <lineage>
        <taxon>Bacteria</taxon>
        <taxon>Pseudomonadati</taxon>
        <taxon>Pseudomonadota</taxon>
        <taxon>Gammaproteobacteria</taxon>
        <taxon>Alteromonadales</taxon>
        <taxon>Echinimonadaceae</taxon>
        <taxon>Echinimonas</taxon>
    </lineage>
</organism>
<keyword evidence="2" id="KW-1185">Reference proteome</keyword>
<dbReference type="EMBL" id="JAMQGP010000004">
    <property type="protein sequence ID" value="MCM2680076.1"/>
    <property type="molecule type" value="Genomic_DNA"/>
</dbReference>
<sequence length="258" mass="29378">MSKLRFLGVGAGQCQTLGCSSAVFEHAHTRLLIDCGHGSLQRYLERYTTLPQFIYITHLHYDHIADLQALFYQARFNSEPNNRPQLFIAAALVPKLVHMFDQESAALAEGNCNMWQWIQLIPVTQGFWLNQHYFKIYPTRHHAPNSCFSLHLPGVFFYSADTRPVPEIIHHALSGSETIFHDCRLCANPSHTGLDDLPREYVPEAIERLVLYHYLSEQEGRDMQAKGYQIATPNQLFDLSPLAIASTQTVTPINKITL</sequence>
<dbReference type="Pfam" id="PF23023">
    <property type="entry name" value="Anti-Pycsar_Apyc1"/>
    <property type="match status" value="1"/>
</dbReference>
<dbReference type="Proteomes" id="UP001165393">
    <property type="component" value="Unassembled WGS sequence"/>
</dbReference>